<keyword evidence="6" id="KW-1185">Reference proteome</keyword>
<dbReference type="GO" id="GO:0015192">
    <property type="term" value="F:L-phenylalanine transmembrane transporter activity"/>
    <property type="evidence" value="ECO:0007669"/>
    <property type="project" value="TreeGrafter"/>
</dbReference>
<keyword evidence="3 5" id="KW-0067">ATP-binding</keyword>
<evidence type="ECO:0000256" key="3">
    <source>
        <dbReference type="ARBA" id="ARBA00022840"/>
    </source>
</evidence>
<dbReference type="GO" id="GO:0005304">
    <property type="term" value="F:L-valine transmembrane transporter activity"/>
    <property type="evidence" value="ECO:0007669"/>
    <property type="project" value="TreeGrafter"/>
</dbReference>
<dbReference type="GO" id="GO:0005524">
    <property type="term" value="F:ATP binding"/>
    <property type="evidence" value="ECO:0007669"/>
    <property type="project" value="UniProtKB-KW"/>
</dbReference>
<dbReference type="Proteomes" id="UP001143330">
    <property type="component" value="Unassembled WGS sequence"/>
</dbReference>
<feature type="domain" description="ABC transporter" evidence="4">
    <location>
        <begin position="7"/>
        <end position="248"/>
    </location>
</feature>
<dbReference type="InterPro" id="IPR003593">
    <property type="entry name" value="AAA+_ATPase"/>
</dbReference>
<evidence type="ECO:0000313" key="5">
    <source>
        <dbReference type="EMBL" id="GLK82985.1"/>
    </source>
</evidence>
<dbReference type="GO" id="GO:0005886">
    <property type="term" value="C:plasma membrane"/>
    <property type="evidence" value="ECO:0007669"/>
    <property type="project" value="TreeGrafter"/>
</dbReference>
<dbReference type="GO" id="GO:0015808">
    <property type="term" value="P:L-alanine transport"/>
    <property type="evidence" value="ECO:0007669"/>
    <property type="project" value="TreeGrafter"/>
</dbReference>
<dbReference type="SUPFAM" id="SSF52540">
    <property type="entry name" value="P-loop containing nucleoside triphosphate hydrolases"/>
    <property type="match status" value="1"/>
</dbReference>
<dbReference type="PROSITE" id="PS50893">
    <property type="entry name" value="ABC_TRANSPORTER_2"/>
    <property type="match status" value="1"/>
</dbReference>
<keyword evidence="2" id="KW-0547">Nucleotide-binding</keyword>
<evidence type="ECO:0000259" key="4">
    <source>
        <dbReference type="PROSITE" id="PS50893"/>
    </source>
</evidence>
<dbReference type="Pfam" id="PF12399">
    <property type="entry name" value="BCA_ABC_TP_C"/>
    <property type="match status" value="1"/>
</dbReference>
<evidence type="ECO:0000256" key="1">
    <source>
        <dbReference type="ARBA" id="ARBA00022448"/>
    </source>
</evidence>
<dbReference type="EMBL" id="BSFM01000005">
    <property type="protein sequence ID" value="GLK82985.1"/>
    <property type="molecule type" value="Genomic_DNA"/>
</dbReference>
<dbReference type="GO" id="GO:0016887">
    <property type="term" value="F:ATP hydrolysis activity"/>
    <property type="evidence" value="ECO:0007669"/>
    <property type="project" value="InterPro"/>
</dbReference>
<keyword evidence="1" id="KW-0813">Transport</keyword>
<dbReference type="GO" id="GO:1903805">
    <property type="term" value="P:L-valine import across plasma membrane"/>
    <property type="evidence" value="ECO:0007669"/>
    <property type="project" value="TreeGrafter"/>
</dbReference>
<comment type="caution">
    <text evidence="5">The sequence shown here is derived from an EMBL/GenBank/DDBJ whole genome shotgun (WGS) entry which is preliminary data.</text>
</comment>
<dbReference type="SMART" id="SM00382">
    <property type="entry name" value="AAA"/>
    <property type="match status" value="1"/>
</dbReference>
<dbReference type="InterPro" id="IPR003439">
    <property type="entry name" value="ABC_transporter-like_ATP-bd"/>
</dbReference>
<dbReference type="PANTHER" id="PTHR45772">
    <property type="entry name" value="CONSERVED COMPONENT OF ABC TRANSPORTER FOR NATURAL AMINO ACIDS-RELATED"/>
    <property type="match status" value="1"/>
</dbReference>
<protein>
    <submittedName>
        <fullName evidence="5">ABC transporter ATP-binding protein</fullName>
    </submittedName>
</protein>
<organism evidence="5 6">
    <name type="scientific">Ancylobacter defluvii</name>
    <dbReference type="NCBI Taxonomy" id="1282440"/>
    <lineage>
        <taxon>Bacteria</taxon>
        <taxon>Pseudomonadati</taxon>
        <taxon>Pseudomonadota</taxon>
        <taxon>Alphaproteobacteria</taxon>
        <taxon>Hyphomicrobiales</taxon>
        <taxon>Xanthobacteraceae</taxon>
        <taxon>Ancylobacter</taxon>
    </lineage>
</organism>
<reference evidence="5" key="2">
    <citation type="submission" date="2023-01" db="EMBL/GenBank/DDBJ databases">
        <authorList>
            <person name="Sun Q."/>
            <person name="Evtushenko L."/>
        </authorList>
    </citation>
    <scope>NUCLEOTIDE SEQUENCE</scope>
    <source>
        <strain evidence="5">VKM B-2789</strain>
    </source>
</reference>
<dbReference type="InterPro" id="IPR027417">
    <property type="entry name" value="P-loop_NTPase"/>
</dbReference>
<evidence type="ECO:0000313" key="6">
    <source>
        <dbReference type="Proteomes" id="UP001143330"/>
    </source>
</evidence>
<gene>
    <name evidence="5" type="ORF">GCM10017653_10540</name>
</gene>
<dbReference type="Gene3D" id="3.40.50.300">
    <property type="entry name" value="P-loop containing nucleotide triphosphate hydrolases"/>
    <property type="match status" value="1"/>
</dbReference>
<dbReference type="CDD" id="cd03219">
    <property type="entry name" value="ABC_Mj1267_LivG_branched"/>
    <property type="match status" value="1"/>
</dbReference>
<proteinExistence type="predicted"/>
<dbReference type="AlphaFoldDB" id="A0A9W6JVR3"/>
<reference evidence="5" key="1">
    <citation type="journal article" date="2014" name="Int. J. Syst. Evol. Microbiol.">
        <title>Complete genome sequence of Corynebacterium casei LMG S-19264T (=DSM 44701T), isolated from a smear-ripened cheese.</title>
        <authorList>
            <consortium name="US DOE Joint Genome Institute (JGI-PGF)"/>
            <person name="Walter F."/>
            <person name="Albersmeier A."/>
            <person name="Kalinowski J."/>
            <person name="Ruckert C."/>
        </authorList>
    </citation>
    <scope>NUCLEOTIDE SEQUENCE</scope>
    <source>
        <strain evidence="5">VKM B-2789</strain>
    </source>
</reference>
<sequence>MTAPPVLSVGNLAKAYGGVHALDGVSFDVHAGELLALIGPNGAGKSTCFNVVNGQIRPDAGTVRLEGRDITGLPPRAIARLGVGRTFQIAAVFGSLTVLANVETALLASRGASFGLWRPQDGQARGEALDLLAQTGLAALADRPATGLAYGDVKRLELAIAIAGSPRLLLMDEPTAGMGTHERLALIGLVRRLAAARSLAVLFTEHSMDVVFGHATRVIVLARGRVIADGSVEEIRADPQVRAVYLGRSAATGERGS</sequence>
<dbReference type="GO" id="GO:0042941">
    <property type="term" value="P:D-alanine transmembrane transport"/>
    <property type="evidence" value="ECO:0007669"/>
    <property type="project" value="TreeGrafter"/>
</dbReference>
<dbReference type="InterPro" id="IPR051120">
    <property type="entry name" value="ABC_AA/LPS_Transport"/>
</dbReference>
<dbReference type="PANTHER" id="PTHR45772:SF7">
    <property type="entry name" value="AMINO ACID ABC TRANSPORTER ATP-BINDING PROTEIN"/>
    <property type="match status" value="1"/>
</dbReference>
<dbReference type="GO" id="GO:1903806">
    <property type="term" value="P:L-isoleucine import across plasma membrane"/>
    <property type="evidence" value="ECO:0007669"/>
    <property type="project" value="TreeGrafter"/>
</dbReference>
<dbReference type="GO" id="GO:0015188">
    <property type="term" value="F:L-isoleucine transmembrane transporter activity"/>
    <property type="evidence" value="ECO:0007669"/>
    <property type="project" value="TreeGrafter"/>
</dbReference>
<dbReference type="Pfam" id="PF00005">
    <property type="entry name" value="ABC_tran"/>
    <property type="match status" value="1"/>
</dbReference>
<dbReference type="InterPro" id="IPR032823">
    <property type="entry name" value="BCA_ABC_TP_C"/>
</dbReference>
<evidence type="ECO:0000256" key="2">
    <source>
        <dbReference type="ARBA" id="ARBA00022741"/>
    </source>
</evidence>
<dbReference type="RefSeq" id="WP_213365458.1">
    <property type="nucleotide sequence ID" value="NZ_BSFM01000005.1"/>
</dbReference>
<name>A0A9W6JVR3_9HYPH</name>
<accession>A0A9W6JVR3</accession>